<proteinExistence type="predicted"/>
<protein>
    <submittedName>
        <fullName evidence="1">Uncharacterized protein</fullName>
    </submittedName>
</protein>
<dbReference type="Proteomes" id="UP000827872">
    <property type="component" value="Linkage Group LG15"/>
</dbReference>
<dbReference type="EMBL" id="CM037628">
    <property type="protein sequence ID" value="KAH7997267.1"/>
    <property type="molecule type" value="Genomic_DNA"/>
</dbReference>
<evidence type="ECO:0000313" key="1">
    <source>
        <dbReference type="EMBL" id="KAH7997267.1"/>
    </source>
</evidence>
<comment type="caution">
    <text evidence="1">The sequence shown here is derived from an EMBL/GenBank/DDBJ whole genome shotgun (WGS) entry which is preliminary data.</text>
</comment>
<evidence type="ECO:0000313" key="2">
    <source>
        <dbReference type="Proteomes" id="UP000827872"/>
    </source>
</evidence>
<sequence length="190" mass="19990">MAEGAQAARSGLNRCPSEAESSSVWIIANFSDHPVFFGQAGVGVAPASSLASATKRLSAKLQTHQQRADPSLSLSPSGMARFSGEIMPVALRYLEGDKIAPYLPALMERMLTTLSSPGSPRTKELVVSAIGATAQAARGTLLPYFQAIMDHLTGYLLTTREDLRAVQIQSVEAAGHLGWLHGQGDLSAAG</sequence>
<organism evidence="1 2">
    <name type="scientific">Sphaerodactylus townsendi</name>
    <dbReference type="NCBI Taxonomy" id="933632"/>
    <lineage>
        <taxon>Eukaryota</taxon>
        <taxon>Metazoa</taxon>
        <taxon>Chordata</taxon>
        <taxon>Craniata</taxon>
        <taxon>Vertebrata</taxon>
        <taxon>Euteleostomi</taxon>
        <taxon>Lepidosauria</taxon>
        <taxon>Squamata</taxon>
        <taxon>Bifurcata</taxon>
        <taxon>Gekkota</taxon>
        <taxon>Sphaerodactylidae</taxon>
        <taxon>Sphaerodactylus</taxon>
    </lineage>
</organism>
<reference evidence="1" key="1">
    <citation type="submission" date="2021-08" db="EMBL/GenBank/DDBJ databases">
        <title>The first chromosome-level gecko genome reveals the dynamic sex chromosomes of Neotropical dwarf geckos (Sphaerodactylidae: Sphaerodactylus).</title>
        <authorList>
            <person name="Pinto B.J."/>
            <person name="Keating S.E."/>
            <person name="Gamble T."/>
        </authorList>
    </citation>
    <scope>NUCLEOTIDE SEQUENCE</scope>
    <source>
        <strain evidence="1">TG3544</strain>
    </source>
</reference>
<accession>A0ACB8EWL2</accession>
<name>A0ACB8EWL2_9SAUR</name>
<keyword evidence="2" id="KW-1185">Reference proteome</keyword>
<gene>
    <name evidence="1" type="ORF">K3G42_014409</name>
</gene>